<dbReference type="InterPro" id="IPR043153">
    <property type="entry name" value="DENN_C"/>
</dbReference>
<feature type="region of interest" description="Disordered" evidence="1">
    <location>
        <begin position="1"/>
        <end position="29"/>
    </location>
</feature>
<dbReference type="SMART" id="SM00799">
    <property type="entry name" value="DENN"/>
    <property type="match status" value="1"/>
</dbReference>
<feature type="region of interest" description="Disordered" evidence="1">
    <location>
        <begin position="76"/>
        <end position="178"/>
    </location>
</feature>
<evidence type="ECO:0000259" key="2">
    <source>
        <dbReference type="PROSITE" id="PS50211"/>
    </source>
</evidence>
<dbReference type="InterPro" id="IPR037516">
    <property type="entry name" value="Tripartite_DENN"/>
</dbReference>
<feature type="compositionally biased region" description="Basic and acidic residues" evidence="1">
    <location>
        <begin position="199"/>
        <end position="214"/>
    </location>
</feature>
<dbReference type="EMBL" id="CAMPGE010016667">
    <property type="protein sequence ID" value="CAI2375210.1"/>
    <property type="molecule type" value="Genomic_DNA"/>
</dbReference>
<dbReference type="PANTHER" id="PTHR15288:SF0">
    <property type="entry name" value="UDENN DOMAIN-CONTAINING PROTEIN"/>
    <property type="match status" value="1"/>
</dbReference>
<reference evidence="3" key="1">
    <citation type="submission" date="2023-07" db="EMBL/GenBank/DDBJ databases">
        <authorList>
            <consortium name="AG Swart"/>
            <person name="Singh M."/>
            <person name="Singh A."/>
            <person name="Seah K."/>
            <person name="Emmerich C."/>
        </authorList>
    </citation>
    <scope>NUCLEOTIDE SEQUENCE</scope>
    <source>
        <strain evidence="3">DP1</strain>
    </source>
</reference>
<dbReference type="InterPro" id="IPR001194">
    <property type="entry name" value="cDENN_dom"/>
</dbReference>
<dbReference type="Pfam" id="PF02141">
    <property type="entry name" value="DENN"/>
    <property type="match status" value="1"/>
</dbReference>
<feature type="compositionally biased region" description="Basic and acidic residues" evidence="1">
    <location>
        <begin position="151"/>
        <end position="178"/>
    </location>
</feature>
<accession>A0AAD1XM44</accession>
<dbReference type="Proteomes" id="UP001295684">
    <property type="component" value="Unassembled WGS sequence"/>
</dbReference>
<name>A0AAD1XM44_EUPCR</name>
<feature type="compositionally biased region" description="Basic and acidic residues" evidence="1">
    <location>
        <begin position="1"/>
        <end position="12"/>
    </location>
</feature>
<sequence length="974" mass="112767">MSAISGKEENKLGKNQVRPELSSNRSLKYLEEENTVLKKQYQTMMIKNIRLEEDLKAKTSELQYCKALLQNLMKDKENQDSNENKGVHETPKSARISDAEEKNAPRKSIKHVSFADDFPNSNMNEREEQRVVHKSVNLSRHSCLKASGRRSQQESRHTNVTFQEKEREVSDYNSEEYHKDSDVPYIRRSELENLNSSLDETHDLEVTFSDKEDSGNEEGVNLDSSSDEEEERDKMTTPIKEAKNELKDTQEIGDVSDILFETMENNDEETFEVHQEEIKETPQIIGSKKKSLASMFDLRREKSSNSDISPLKKIMGGVPGPRGGTLAQKSFYQPQESVDYITTLQKSINNKNVMLLSPRFEGTPYLENSIKKGRKYYKDELDGANISANKSKMRINPLDLDQLDYSASKNLNAEYNKSISTMLNGDTSVQPEFEESKYAFGDDLNETGNILADTSELLDMKIPQINKTKINDMGNYNAKYHSFFEEFYIIGVDSLTLGSLNQPEIVLRPSLLKNYPNKPEHKERHGVIKDFCFPVGINVEEIDLSSPRQEQKLNEILFSKPIVVENCFLFTINANDYEKGIIYQDEYLNCLAVIVDEVMKTDHDSTIMSGGAEQDKLYMVQKAYCLMFRGHHFRFQYQILSSLIKIIKHERTLNVQNDIIDLFKDENIFKDYEYLLSPMFSMISTPIFTDEMKNFLNKILDLVPSDYLPEEMIKVNCPLNLSTITYLFPQNELHLAIKWHGPFFFSKIDFGKFFYLFRAILLERSVVFVSEDKNFLSSIINGYRTLLKPFKWCHIFISILPKLLIDYMCAPQPMLLGISNREGFLEELEEDACDEKIWVELDPKDGEFIQIHDSQTIPGCSLGGLDTQLREIWCKIDQLNTCDFRQSTYQINDEEVKLCKDIAESIEDAIDKKILYWVRKFKKHSSAQSFANADQEKEYTDCQKTIIERADVVDKEFLEQFVETQMFAYYFDCC</sequence>
<keyword evidence="4" id="KW-1185">Reference proteome</keyword>
<feature type="domain" description="UDENN" evidence="2">
    <location>
        <begin position="493"/>
        <end position="974"/>
    </location>
</feature>
<feature type="compositionally biased region" description="Basic and acidic residues" evidence="1">
    <location>
        <begin position="76"/>
        <end position="104"/>
    </location>
</feature>
<evidence type="ECO:0000313" key="3">
    <source>
        <dbReference type="EMBL" id="CAI2375210.1"/>
    </source>
</evidence>
<feature type="region of interest" description="Disordered" evidence="1">
    <location>
        <begin position="194"/>
        <end position="242"/>
    </location>
</feature>
<comment type="caution">
    <text evidence="3">The sequence shown here is derived from an EMBL/GenBank/DDBJ whole genome shotgun (WGS) entry which is preliminary data.</text>
</comment>
<evidence type="ECO:0000313" key="4">
    <source>
        <dbReference type="Proteomes" id="UP001295684"/>
    </source>
</evidence>
<dbReference type="PANTHER" id="PTHR15288">
    <property type="entry name" value="DENN DOMAIN-CONTAINING PROTEIN 2"/>
    <property type="match status" value="1"/>
</dbReference>
<dbReference type="InterPro" id="IPR051942">
    <property type="entry name" value="DENN_domain_containing_2"/>
</dbReference>
<feature type="compositionally biased region" description="Basic and acidic residues" evidence="1">
    <location>
        <begin position="232"/>
        <end position="242"/>
    </location>
</feature>
<dbReference type="Gene3D" id="3.40.50.11500">
    <property type="match status" value="1"/>
</dbReference>
<evidence type="ECO:0000256" key="1">
    <source>
        <dbReference type="SAM" id="MobiDB-lite"/>
    </source>
</evidence>
<protein>
    <recommendedName>
        <fullName evidence="2">UDENN domain-containing protein</fullName>
    </recommendedName>
</protein>
<organism evidence="3 4">
    <name type="scientific">Euplotes crassus</name>
    <dbReference type="NCBI Taxonomy" id="5936"/>
    <lineage>
        <taxon>Eukaryota</taxon>
        <taxon>Sar</taxon>
        <taxon>Alveolata</taxon>
        <taxon>Ciliophora</taxon>
        <taxon>Intramacronucleata</taxon>
        <taxon>Spirotrichea</taxon>
        <taxon>Hypotrichia</taxon>
        <taxon>Euplotida</taxon>
        <taxon>Euplotidae</taxon>
        <taxon>Moneuplotes</taxon>
    </lineage>
</organism>
<dbReference type="AlphaFoldDB" id="A0AAD1XM44"/>
<gene>
    <name evidence="3" type="ORF">ECRASSUSDP1_LOCUS16570</name>
</gene>
<dbReference type="PROSITE" id="PS50211">
    <property type="entry name" value="DENN"/>
    <property type="match status" value="1"/>
</dbReference>
<proteinExistence type="predicted"/>